<feature type="domain" description="G-protein coupled receptors family 1 profile" evidence="11">
    <location>
        <begin position="57"/>
        <end position="340"/>
    </location>
</feature>
<dbReference type="InterPro" id="IPR017452">
    <property type="entry name" value="GPCR_Rhodpsn_7TM"/>
</dbReference>
<comment type="similarity">
    <text evidence="2 9">Belongs to the G-protein coupled receptor 1 family.</text>
</comment>
<evidence type="ECO:0000256" key="9">
    <source>
        <dbReference type="RuleBase" id="RU000688"/>
    </source>
</evidence>
<reference evidence="12" key="1">
    <citation type="journal article" date="2014" name="Peptides">
        <title>Transcriptome analysis of neuropeptides and G-protein coupled receptors (GPCRs) for neuropeptides in the brown planthopper Nilaparvata lugens.</title>
        <authorList>
            <person name="Tanaka Y."/>
            <person name="Suetsugu Y."/>
            <person name="Yamamoto K."/>
            <person name="Noda H."/>
            <person name="Shinoda T."/>
        </authorList>
    </citation>
    <scope>NUCLEOTIDE SEQUENCE</scope>
</reference>
<dbReference type="SUPFAM" id="SSF81321">
    <property type="entry name" value="Family A G protein-coupled receptor-like"/>
    <property type="match status" value="1"/>
</dbReference>
<proteinExistence type="evidence at transcript level"/>
<evidence type="ECO:0000256" key="7">
    <source>
        <dbReference type="ARBA" id="ARBA00023170"/>
    </source>
</evidence>
<accession>U3U971</accession>
<feature type="transmembrane region" description="Helical" evidence="10">
    <location>
        <begin position="320"/>
        <end position="342"/>
    </location>
</feature>
<dbReference type="Pfam" id="PF00001">
    <property type="entry name" value="7tm_1"/>
    <property type="match status" value="1"/>
</dbReference>
<feature type="transmembrane region" description="Helical" evidence="10">
    <location>
        <begin position="129"/>
        <end position="148"/>
    </location>
</feature>
<evidence type="ECO:0000313" key="12">
    <source>
        <dbReference type="EMBL" id="BAO01079.1"/>
    </source>
</evidence>
<keyword evidence="6 10" id="KW-0472">Membrane</keyword>
<feature type="transmembrane region" description="Helical" evidence="10">
    <location>
        <begin position="77"/>
        <end position="94"/>
    </location>
</feature>
<dbReference type="PRINTS" id="PR00237">
    <property type="entry name" value="GPCRRHODOPSN"/>
</dbReference>
<organism evidence="12">
    <name type="scientific">Nilaparvata lugens</name>
    <name type="common">Brown planthopper</name>
    <dbReference type="NCBI Taxonomy" id="108931"/>
    <lineage>
        <taxon>Eukaryota</taxon>
        <taxon>Metazoa</taxon>
        <taxon>Ecdysozoa</taxon>
        <taxon>Arthropoda</taxon>
        <taxon>Hexapoda</taxon>
        <taxon>Insecta</taxon>
        <taxon>Pterygota</taxon>
        <taxon>Neoptera</taxon>
        <taxon>Paraneoptera</taxon>
        <taxon>Hemiptera</taxon>
        <taxon>Auchenorrhyncha</taxon>
        <taxon>Fulgoroidea</taxon>
        <taxon>Delphacidae</taxon>
        <taxon>Delphacinae</taxon>
        <taxon>Nilaparvata</taxon>
    </lineage>
</organism>
<dbReference type="Gene3D" id="1.20.1070.10">
    <property type="entry name" value="Rhodopsin 7-helix transmembrane proteins"/>
    <property type="match status" value="1"/>
</dbReference>
<sequence length="428" mass="49166">MEEDISCNELINNLTRLRNETIDEFLERAMGPKQLGLDILLPVSVTYVLIFATGVLGNVAVCVVIFRTDELKSATNFYLISMALSDLSLLLLGLPNDLCLFWQQYPWPFDISWCKFRALISEMASNTSVLTIVVFSIERYVAICFPLRKGNFFLSDHERIVRVIACVWLVSLVFATPFAAFTTINHINYTNTTCQVADSAFCAMLDSNVPPCLPIYELSGLLFFLLPLLTLMVLYRKMNEALNNSPFWNSRSTKTGKTGTGVSGESRRFNNNNDRNAATTVRMLFAVVVTFFLCWAPFHLQRLLYIYGQNLKHYLLINEWLFYIAGFSYYVSATINPILYNLMSSRFRRAFRNNICTSLCWADARSSQRQRHYNSTQRGSFTFKRRRNVARRNRPRRGSSRQQSVDLVVELEQPELAAHSHCRQPCLL</sequence>
<feature type="transmembrane region" description="Helical" evidence="10">
    <location>
        <begin position="215"/>
        <end position="235"/>
    </location>
</feature>
<dbReference type="PANTHER" id="PTHR24243:SF107">
    <property type="entry name" value="NEUROPEPTIDES CAPA RECEPTOR"/>
    <property type="match status" value="1"/>
</dbReference>
<keyword evidence="12" id="KW-0527">Neuropeptide</keyword>
<feature type="transmembrane region" description="Helical" evidence="10">
    <location>
        <begin position="160"/>
        <end position="181"/>
    </location>
</feature>
<keyword evidence="4 10" id="KW-1133">Transmembrane helix</keyword>
<evidence type="ECO:0000256" key="1">
    <source>
        <dbReference type="ARBA" id="ARBA00004141"/>
    </source>
</evidence>
<dbReference type="PANTHER" id="PTHR24243">
    <property type="entry name" value="G-PROTEIN COUPLED RECEPTOR"/>
    <property type="match status" value="1"/>
</dbReference>
<evidence type="ECO:0000256" key="8">
    <source>
        <dbReference type="ARBA" id="ARBA00023224"/>
    </source>
</evidence>
<gene>
    <name evidence="12" type="primary">nngr-a29</name>
</gene>
<evidence type="ECO:0000256" key="6">
    <source>
        <dbReference type="ARBA" id="ARBA00023136"/>
    </source>
</evidence>
<evidence type="ECO:0000256" key="3">
    <source>
        <dbReference type="ARBA" id="ARBA00022692"/>
    </source>
</evidence>
<comment type="subcellular location">
    <subcellularLocation>
        <location evidence="1">Membrane</location>
        <topology evidence="1">Multi-pass membrane protein</topology>
    </subcellularLocation>
</comment>
<dbReference type="AlphaFoldDB" id="U3U971"/>
<dbReference type="PROSITE" id="PS50262">
    <property type="entry name" value="G_PROTEIN_RECEP_F1_2"/>
    <property type="match status" value="1"/>
</dbReference>
<name>U3U971_NILLU</name>
<evidence type="ECO:0000256" key="4">
    <source>
        <dbReference type="ARBA" id="ARBA00022989"/>
    </source>
</evidence>
<evidence type="ECO:0000259" key="11">
    <source>
        <dbReference type="PROSITE" id="PS50262"/>
    </source>
</evidence>
<protein>
    <submittedName>
        <fullName evidence="12">Neuropeptide GPCR A29</fullName>
    </submittedName>
</protein>
<dbReference type="OrthoDB" id="5962705at2759"/>
<dbReference type="PROSITE" id="PS00237">
    <property type="entry name" value="G_PROTEIN_RECEP_F1_1"/>
    <property type="match status" value="1"/>
</dbReference>
<evidence type="ECO:0000256" key="2">
    <source>
        <dbReference type="ARBA" id="ARBA00010663"/>
    </source>
</evidence>
<dbReference type="EMBL" id="AB817312">
    <property type="protein sequence ID" value="BAO01079.1"/>
    <property type="molecule type" value="mRNA"/>
</dbReference>
<evidence type="ECO:0000256" key="10">
    <source>
        <dbReference type="SAM" id="Phobius"/>
    </source>
</evidence>
<dbReference type="GO" id="GO:0008188">
    <property type="term" value="F:neuropeptide receptor activity"/>
    <property type="evidence" value="ECO:0007669"/>
    <property type="project" value="TreeGrafter"/>
</dbReference>
<keyword evidence="8 9" id="KW-0807">Transducer</keyword>
<keyword evidence="5 9" id="KW-0297">G-protein coupled receptor</keyword>
<feature type="transmembrane region" description="Helical" evidence="10">
    <location>
        <begin position="281"/>
        <end position="300"/>
    </location>
</feature>
<keyword evidence="7 9" id="KW-0675">Receptor</keyword>
<evidence type="ECO:0000256" key="5">
    <source>
        <dbReference type="ARBA" id="ARBA00023040"/>
    </source>
</evidence>
<keyword evidence="3 9" id="KW-0812">Transmembrane</keyword>
<feature type="transmembrane region" description="Helical" evidence="10">
    <location>
        <begin position="39"/>
        <end position="65"/>
    </location>
</feature>
<dbReference type="GO" id="GO:0005886">
    <property type="term" value="C:plasma membrane"/>
    <property type="evidence" value="ECO:0007669"/>
    <property type="project" value="TreeGrafter"/>
</dbReference>
<dbReference type="InterPro" id="IPR000276">
    <property type="entry name" value="GPCR_Rhodpsn"/>
</dbReference>
<dbReference type="SMART" id="SM01381">
    <property type="entry name" value="7TM_GPCR_Srsx"/>
    <property type="match status" value="1"/>
</dbReference>